<keyword evidence="2" id="KW-0378">Hydrolase</keyword>
<organism evidence="4 5">
    <name type="scientific">Thamnocephalis sphaerospora</name>
    <dbReference type="NCBI Taxonomy" id="78915"/>
    <lineage>
        <taxon>Eukaryota</taxon>
        <taxon>Fungi</taxon>
        <taxon>Fungi incertae sedis</taxon>
        <taxon>Zoopagomycota</taxon>
        <taxon>Zoopagomycotina</taxon>
        <taxon>Zoopagomycetes</taxon>
        <taxon>Zoopagales</taxon>
        <taxon>Sigmoideomycetaceae</taxon>
        <taxon>Thamnocephalis</taxon>
    </lineage>
</organism>
<evidence type="ECO:0000256" key="3">
    <source>
        <dbReference type="SAM" id="SignalP"/>
    </source>
</evidence>
<gene>
    <name evidence="4" type="ORF">THASP1DRAFT_30078</name>
</gene>
<keyword evidence="3" id="KW-0732">Signal</keyword>
<dbReference type="Pfam" id="PF00328">
    <property type="entry name" value="His_Phos_2"/>
    <property type="match status" value="1"/>
</dbReference>
<dbReference type="OrthoDB" id="10257284at2759"/>
<dbReference type="CDD" id="cd07061">
    <property type="entry name" value="HP_HAP_like"/>
    <property type="match status" value="1"/>
</dbReference>
<feature type="non-terminal residue" evidence="4">
    <location>
        <position position="208"/>
    </location>
</feature>
<dbReference type="Gene3D" id="3.40.50.1240">
    <property type="entry name" value="Phosphoglycerate mutase-like"/>
    <property type="match status" value="1"/>
</dbReference>
<reference evidence="5" key="1">
    <citation type="journal article" date="2018" name="Nat. Microbiol.">
        <title>Leveraging single-cell genomics to expand the fungal tree of life.</title>
        <authorList>
            <person name="Ahrendt S.R."/>
            <person name="Quandt C.A."/>
            <person name="Ciobanu D."/>
            <person name="Clum A."/>
            <person name="Salamov A."/>
            <person name="Andreopoulos B."/>
            <person name="Cheng J.F."/>
            <person name="Woyke T."/>
            <person name="Pelin A."/>
            <person name="Henrissat B."/>
            <person name="Reynolds N.K."/>
            <person name="Benny G.L."/>
            <person name="Smith M.E."/>
            <person name="James T.Y."/>
            <person name="Grigoriev I.V."/>
        </authorList>
    </citation>
    <scope>NUCLEOTIDE SEQUENCE [LARGE SCALE GENOMIC DNA]</scope>
    <source>
        <strain evidence="5">RSA 1356</strain>
    </source>
</reference>
<keyword evidence="5" id="KW-1185">Reference proteome</keyword>
<dbReference type="InterPro" id="IPR050645">
    <property type="entry name" value="Histidine_acid_phosphatase"/>
</dbReference>
<name>A0A4P9XQ20_9FUNG</name>
<dbReference type="EMBL" id="KZ992635">
    <property type="protein sequence ID" value="RKP08125.1"/>
    <property type="molecule type" value="Genomic_DNA"/>
</dbReference>
<comment type="similarity">
    <text evidence="1">Belongs to the histidine acid phosphatase family.</text>
</comment>
<sequence>MSVLRIVVAPLLVVALAVVSLDAALPDGTGGPGYDYCQAPYPSARDYTPLPNATLVHVQVLLRHGDRAPTTIVFPNEQANWVCDDALEMTQVLDANGRPQTGAYIARVVIPEKKPFPDSIWSSGSCLIGQLTGRGIRQHLQLGRQVRDIYVGKLGFLPSQLNEAFSKQQLYVRSSEAERTKKSGAAFLTGLWPISQRTPGARAIVIHT</sequence>
<evidence type="ECO:0000313" key="5">
    <source>
        <dbReference type="Proteomes" id="UP000271241"/>
    </source>
</evidence>
<dbReference type="PROSITE" id="PS00616">
    <property type="entry name" value="HIS_ACID_PHOSPHAT_1"/>
    <property type="match status" value="1"/>
</dbReference>
<protein>
    <submittedName>
        <fullName evidence="4">Histidine phosphatase superfamily</fullName>
    </submittedName>
</protein>
<evidence type="ECO:0000256" key="1">
    <source>
        <dbReference type="ARBA" id="ARBA00005375"/>
    </source>
</evidence>
<dbReference type="InterPro" id="IPR033379">
    <property type="entry name" value="Acid_Pase_AS"/>
</dbReference>
<dbReference type="InterPro" id="IPR029033">
    <property type="entry name" value="His_PPase_superfam"/>
</dbReference>
<evidence type="ECO:0000313" key="4">
    <source>
        <dbReference type="EMBL" id="RKP08125.1"/>
    </source>
</evidence>
<accession>A0A4P9XQ20</accession>
<dbReference type="PANTHER" id="PTHR11567">
    <property type="entry name" value="ACID PHOSPHATASE-RELATED"/>
    <property type="match status" value="1"/>
</dbReference>
<feature type="chain" id="PRO_5020448243" evidence="3">
    <location>
        <begin position="24"/>
        <end position="208"/>
    </location>
</feature>
<dbReference type="InterPro" id="IPR000560">
    <property type="entry name" value="His_Pase_clade-2"/>
</dbReference>
<dbReference type="PANTHER" id="PTHR11567:SF110">
    <property type="entry name" value="2-PHOSPHOXYLOSE PHOSPHATASE 1"/>
    <property type="match status" value="1"/>
</dbReference>
<proteinExistence type="inferred from homology"/>
<dbReference type="Proteomes" id="UP000271241">
    <property type="component" value="Unassembled WGS sequence"/>
</dbReference>
<feature type="signal peptide" evidence="3">
    <location>
        <begin position="1"/>
        <end position="23"/>
    </location>
</feature>
<dbReference type="AlphaFoldDB" id="A0A4P9XQ20"/>
<evidence type="ECO:0000256" key="2">
    <source>
        <dbReference type="ARBA" id="ARBA00022801"/>
    </source>
</evidence>
<dbReference type="STRING" id="78915.A0A4P9XQ20"/>
<dbReference type="SUPFAM" id="SSF53254">
    <property type="entry name" value="Phosphoglycerate mutase-like"/>
    <property type="match status" value="1"/>
</dbReference>
<dbReference type="GO" id="GO:0016791">
    <property type="term" value="F:phosphatase activity"/>
    <property type="evidence" value="ECO:0007669"/>
    <property type="project" value="TreeGrafter"/>
</dbReference>